<feature type="site" description="Interaction with phosphoserine on interacting protein" evidence="2">
    <location>
        <position position="127"/>
    </location>
</feature>
<feature type="domain" description="14-3-3" evidence="3">
    <location>
        <begin position="3"/>
        <end position="238"/>
    </location>
</feature>
<dbReference type="VEuPathDB" id="FungiDB:AeMF1_020585"/>
<dbReference type="CDD" id="cd08774">
    <property type="entry name" value="14-3-3"/>
    <property type="match status" value="1"/>
</dbReference>
<dbReference type="EMBL" id="VJMJ01000117">
    <property type="protein sequence ID" value="KAF0734236.1"/>
    <property type="molecule type" value="Genomic_DNA"/>
</dbReference>
<organism evidence="4 5">
    <name type="scientific">Aphanomyces euteiches</name>
    <dbReference type="NCBI Taxonomy" id="100861"/>
    <lineage>
        <taxon>Eukaryota</taxon>
        <taxon>Sar</taxon>
        <taxon>Stramenopiles</taxon>
        <taxon>Oomycota</taxon>
        <taxon>Saprolegniomycetes</taxon>
        <taxon>Saprolegniales</taxon>
        <taxon>Verrucalvaceae</taxon>
        <taxon>Aphanomyces</taxon>
    </lineage>
</organism>
<accession>A0A6G0X320</accession>
<dbReference type="InterPro" id="IPR000308">
    <property type="entry name" value="14-3-3"/>
</dbReference>
<dbReference type="Pfam" id="PF00244">
    <property type="entry name" value="14-3-3"/>
    <property type="match status" value="1"/>
</dbReference>
<dbReference type="Proteomes" id="UP000481153">
    <property type="component" value="Unassembled WGS sequence"/>
</dbReference>
<sequence length="239" mass="27207">MDRSTLVFLAKLAEQAERYTDMVDHMKTVTKDNTQELSMEENNLLLVAYKNEVGPRRAAWRVLRSIENKSTDKTHLATIQSYRAKVEEEIHAICADVMDLADDALLPFAHSTESLTFHHKMKGDYYRYWAEIQPDSTATNVKAKLAQASYKAAWALATVDLPPTHPLRLALALNYAVFYYEILEDPASACRLAKRAFDDAIAELDALSDDSYRDTTLIMQLLRDNVTLWTALDEDEKTI</sequence>
<evidence type="ECO:0000256" key="2">
    <source>
        <dbReference type="PIRSR" id="PIRSR000868-1"/>
    </source>
</evidence>
<dbReference type="AlphaFoldDB" id="A0A6G0X320"/>
<dbReference type="InterPro" id="IPR023410">
    <property type="entry name" value="14-3-3_domain"/>
</dbReference>
<keyword evidence="5" id="KW-1185">Reference proteome</keyword>
<protein>
    <recommendedName>
        <fullName evidence="3">14-3-3 domain-containing protein</fullName>
    </recommendedName>
</protein>
<dbReference type="InterPro" id="IPR036815">
    <property type="entry name" value="14-3-3_dom_sf"/>
</dbReference>
<evidence type="ECO:0000256" key="1">
    <source>
        <dbReference type="ARBA" id="ARBA00006141"/>
    </source>
</evidence>
<dbReference type="PANTHER" id="PTHR18860">
    <property type="entry name" value="14-3-3 PROTEIN"/>
    <property type="match status" value="1"/>
</dbReference>
<gene>
    <name evidence="4" type="ORF">Ae201684_009097</name>
</gene>
<dbReference type="SMART" id="SM00101">
    <property type="entry name" value="14_3_3"/>
    <property type="match status" value="1"/>
</dbReference>
<comment type="caution">
    <text evidence="4">The sequence shown here is derived from an EMBL/GenBank/DDBJ whole genome shotgun (WGS) entry which is preliminary data.</text>
</comment>
<name>A0A6G0X320_9STRA</name>
<proteinExistence type="inferred from homology"/>
<dbReference type="PIRSF" id="PIRSF000868">
    <property type="entry name" value="14-3-3"/>
    <property type="match status" value="1"/>
</dbReference>
<dbReference type="Gene3D" id="1.20.190.20">
    <property type="entry name" value="14-3-3 domain"/>
    <property type="match status" value="1"/>
</dbReference>
<evidence type="ECO:0000259" key="3">
    <source>
        <dbReference type="SMART" id="SM00101"/>
    </source>
</evidence>
<feature type="site" description="Interaction with phosphoserine on interacting protein" evidence="2">
    <location>
        <position position="57"/>
    </location>
</feature>
<dbReference type="SUPFAM" id="SSF48445">
    <property type="entry name" value="14-3-3 protein"/>
    <property type="match status" value="1"/>
</dbReference>
<evidence type="ECO:0000313" key="4">
    <source>
        <dbReference type="EMBL" id="KAF0734236.1"/>
    </source>
</evidence>
<reference evidence="4 5" key="1">
    <citation type="submission" date="2019-07" db="EMBL/GenBank/DDBJ databases">
        <title>Genomics analysis of Aphanomyces spp. identifies a new class of oomycete effector associated with host adaptation.</title>
        <authorList>
            <person name="Gaulin E."/>
        </authorList>
    </citation>
    <scope>NUCLEOTIDE SEQUENCE [LARGE SCALE GENOMIC DNA]</scope>
    <source>
        <strain evidence="4 5">ATCC 201684</strain>
    </source>
</reference>
<comment type="similarity">
    <text evidence="1">Belongs to the 14-3-3 family.</text>
</comment>
<evidence type="ECO:0000313" key="5">
    <source>
        <dbReference type="Proteomes" id="UP000481153"/>
    </source>
</evidence>
<dbReference type="PRINTS" id="PR00305">
    <property type="entry name" value="1433ZETA"/>
</dbReference>